<evidence type="ECO:0000313" key="3">
    <source>
        <dbReference type="EMBL" id="KAE8689253.1"/>
    </source>
</evidence>
<keyword evidence="2" id="KW-0812">Transmembrane</keyword>
<sequence length="269" mass="30739">MHEPEVVDGEAEDQTADNFYDTDETKLTQPDTKIKRLESQKLDLSNENNDLKERIMKVTMEFDRLRNKEAEMKLEMDRWDEDKRILESVTARSAILETEVAKLQHDLITSMSEVKEANKELIQLKGELEEKRERELERKLGISEVRETEEWSKRVRTEEEIRDKVDGLKGKVMELEAELARTRVELETTRKGQRESEEKATGLQIKLLELTEEVEKKTAEFINDKSREIVGTTGSKGKGLSVPSLVAAGTAGVIVVAAAAVYVCCRKRS</sequence>
<keyword evidence="4" id="KW-1185">Reference proteome</keyword>
<proteinExistence type="predicted"/>
<organism evidence="3 4">
    <name type="scientific">Hibiscus syriacus</name>
    <name type="common">Rose of Sharon</name>
    <dbReference type="NCBI Taxonomy" id="106335"/>
    <lineage>
        <taxon>Eukaryota</taxon>
        <taxon>Viridiplantae</taxon>
        <taxon>Streptophyta</taxon>
        <taxon>Embryophyta</taxon>
        <taxon>Tracheophyta</taxon>
        <taxon>Spermatophyta</taxon>
        <taxon>Magnoliopsida</taxon>
        <taxon>eudicotyledons</taxon>
        <taxon>Gunneridae</taxon>
        <taxon>Pentapetalae</taxon>
        <taxon>rosids</taxon>
        <taxon>malvids</taxon>
        <taxon>Malvales</taxon>
        <taxon>Malvaceae</taxon>
        <taxon>Malvoideae</taxon>
        <taxon>Hibiscus</taxon>
    </lineage>
</organism>
<gene>
    <name evidence="3" type="ORF">F3Y22_tig00110940pilonHSYRG00212</name>
</gene>
<protein>
    <submittedName>
        <fullName evidence="3">Phy rapidly regulated 1</fullName>
    </submittedName>
</protein>
<evidence type="ECO:0000256" key="1">
    <source>
        <dbReference type="SAM" id="MobiDB-lite"/>
    </source>
</evidence>
<keyword evidence="2" id="KW-1133">Transmembrane helix</keyword>
<accession>A0A6A2ZCD9</accession>
<evidence type="ECO:0000313" key="4">
    <source>
        <dbReference type="Proteomes" id="UP000436088"/>
    </source>
</evidence>
<comment type="caution">
    <text evidence="3">The sequence shown here is derived from an EMBL/GenBank/DDBJ whole genome shotgun (WGS) entry which is preliminary data.</text>
</comment>
<keyword evidence="2" id="KW-0472">Membrane</keyword>
<name>A0A6A2ZCD9_HIBSY</name>
<feature type="compositionally biased region" description="Basic and acidic residues" evidence="1">
    <location>
        <begin position="32"/>
        <end position="41"/>
    </location>
</feature>
<feature type="compositionally biased region" description="Acidic residues" evidence="1">
    <location>
        <begin position="1"/>
        <end position="15"/>
    </location>
</feature>
<evidence type="ECO:0000256" key="2">
    <source>
        <dbReference type="SAM" id="Phobius"/>
    </source>
</evidence>
<dbReference type="EMBL" id="VEPZ02001172">
    <property type="protein sequence ID" value="KAE8689253.1"/>
    <property type="molecule type" value="Genomic_DNA"/>
</dbReference>
<feature type="region of interest" description="Disordered" evidence="1">
    <location>
        <begin position="1"/>
        <end position="47"/>
    </location>
</feature>
<feature type="transmembrane region" description="Helical" evidence="2">
    <location>
        <begin position="245"/>
        <end position="265"/>
    </location>
</feature>
<dbReference type="Proteomes" id="UP000436088">
    <property type="component" value="Unassembled WGS sequence"/>
</dbReference>
<dbReference type="AlphaFoldDB" id="A0A6A2ZCD9"/>
<reference evidence="3" key="1">
    <citation type="submission" date="2019-09" db="EMBL/GenBank/DDBJ databases">
        <title>Draft genome information of white flower Hibiscus syriacus.</title>
        <authorList>
            <person name="Kim Y.-M."/>
        </authorList>
    </citation>
    <scope>NUCLEOTIDE SEQUENCE [LARGE SCALE GENOMIC DNA]</scope>
    <source>
        <strain evidence="3">YM2019G1</strain>
    </source>
</reference>